<protein>
    <submittedName>
        <fullName evidence="1">Uncharacterized protein</fullName>
    </submittedName>
</protein>
<comment type="caution">
    <text evidence="1">The sequence shown here is derived from an EMBL/GenBank/DDBJ whole genome shotgun (WGS) entry which is preliminary data.</text>
</comment>
<reference evidence="1 2" key="1">
    <citation type="submission" date="2019-06" db="EMBL/GenBank/DDBJ databases">
        <title>Genomic Encyclopedia of Type Strains, Phase IV (KMG-V): Genome sequencing to study the core and pangenomes of soil and plant-associated prokaryotes.</title>
        <authorList>
            <person name="Whitman W."/>
        </authorList>
    </citation>
    <scope>NUCLEOTIDE SEQUENCE [LARGE SCALE GENOMIC DNA]</scope>
    <source>
        <strain evidence="1 2">BR 11650</strain>
    </source>
</reference>
<organism evidence="1 2">
    <name type="scientific">Azospirillum brasilense</name>
    <dbReference type="NCBI Taxonomy" id="192"/>
    <lineage>
        <taxon>Bacteria</taxon>
        <taxon>Pseudomonadati</taxon>
        <taxon>Pseudomonadota</taxon>
        <taxon>Alphaproteobacteria</taxon>
        <taxon>Rhodospirillales</taxon>
        <taxon>Azospirillaceae</taxon>
        <taxon>Azospirillum</taxon>
    </lineage>
</organism>
<dbReference type="EMBL" id="VITH01000019">
    <property type="protein sequence ID" value="TWA76427.1"/>
    <property type="molecule type" value="Genomic_DNA"/>
</dbReference>
<evidence type="ECO:0000313" key="1">
    <source>
        <dbReference type="EMBL" id="TWA76427.1"/>
    </source>
</evidence>
<evidence type="ECO:0000313" key="2">
    <source>
        <dbReference type="Proteomes" id="UP000318529"/>
    </source>
</evidence>
<name>A0A560BUX4_AZOBR</name>
<sequence>MHASALLNAWQAANREWLRLGEDMDQRHAALAERSPARPYIVGPRGWCITRHDEIDGCRYADSTKRRLHERLDTAVAQYEAEREAAGLNELEDRWVTLAADMEGMAHQLAADRSGTLEAVQAKLTLSVALFDEKADGSAVETALIRSALADINALSATVSELMRLSALMGFGPGAEAGPGGAEVSHLLELERQHTVADERYNAIPDSEPDEVWQPALQVVADLENQITDAPITTMVGALVKLRLARGPVGTGDGLIPQRCLDSASDVLEAVAMQAGYNPPWRRPAGGAV</sequence>
<dbReference type="RefSeq" id="WP_145690059.1">
    <property type="nucleotide sequence ID" value="NZ_VITH01000019.1"/>
</dbReference>
<dbReference type="Proteomes" id="UP000318529">
    <property type="component" value="Unassembled WGS sequence"/>
</dbReference>
<accession>A0A560BUX4</accession>
<proteinExistence type="predicted"/>
<gene>
    <name evidence="1" type="ORF">FBZ83_11978</name>
</gene>
<dbReference type="AlphaFoldDB" id="A0A560BUX4"/>